<keyword evidence="6" id="KW-1185">Reference proteome</keyword>
<feature type="compositionally biased region" description="Polar residues" evidence="4">
    <location>
        <begin position="578"/>
        <end position="597"/>
    </location>
</feature>
<feature type="compositionally biased region" description="Basic and acidic residues" evidence="4">
    <location>
        <begin position="598"/>
        <end position="610"/>
    </location>
</feature>
<reference evidence="5 6" key="1">
    <citation type="submission" date="2024-10" db="EMBL/GenBank/DDBJ databases">
        <title>Updated reference genomes for cyclostephanoid diatoms.</title>
        <authorList>
            <person name="Roberts W.R."/>
            <person name="Alverson A.J."/>
        </authorList>
    </citation>
    <scope>NUCLEOTIDE SEQUENCE [LARGE SCALE GENOMIC DNA]</scope>
    <source>
        <strain evidence="5 6">AJA276-08</strain>
    </source>
</reference>
<organism evidence="5 6">
    <name type="scientific">Stephanodiscus triporus</name>
    <dbReference type="NCBI Taxonomy" id="2934178"/>
    <lineage>
        <taxon>Eukaryota</taxon>
        <taxon>Sar</taxon>
        <taxon>Stramenopiles</taxon>
        <taxon>Ochrophyta</taxon>
        <taxon>Bacillariophyta</taxon>
        <taxon>Coscinodiscophyceae</taxon>
        <taxon>Thalassiosirophycidae</taxon>
        <taxon>Stephanodiscales</taxon>
        <taxon>Stephanodiscaceae</taxon>
        <taxon>Stephanodiscus</taxon>
    </lineage>
</organism>
<feature type="compositionally biased region" description="Basic and acidic residues" evidence="4">
    <location>
        <begin position="737"/>
        <end position="749"/>
    </location>
</feature>
<feature type="compositionally biased region" description="Polar residues" evidence="4">
    <location>
        <begin position="750"/>
        <end position="767"/>
    </location>
</feature>
<feature type="compositionally biased region" description="Low complexity" evidence="4">
    <location>
        <begin position="343"/>
        <end position="365"/>
    </location>
</feature>
<feature type="region of interest" description="Disordered" evidence="4">
    <location>
        <begin position="574"/>
        <end position="612"/>
    </location>
</feature>
<accession>A0ABD3QHA1</accession>
<name>A0ABD3QHA1_9STRA</name>
<feature type="region of interest" description="Disordered" evidence="4">
    <location>
        <begin position="493"/>
        <end position="525"/>
    </location>
</feature>
<evidence type="ECO:0000256" key="1">
    <source>
        <dbReference type="ARBA" id="ARBA00022737"/>
    </source>
</evidence>
<feature type="region of interest" description="Disordered" evidence="4">
    <location>
        <begin position="726"/>
        <end position="767"/>
    </location>
</feature>
<dbReference type="InterPro" id="IPR052420">
    <property type="entry name" value="Espin/Espin-like"/>
</dbReference>
<dbReference type="PANTHER" id="PTHR24153:SF8">
    <property type="entry name" value="FORKED, ISOFORM F"/>
    <property type="match status" value="1"/>
</dbReference>
<feature type="compositionally biased region" description="Polar residues" evidence="4">
    <location>
        <begin position="726"/>
        <end position="735"/>
    </location>
</feature>
<feature type="coiled-coil region" evidence="3">
    <location>
        <begin position="849"/>
        <end position="876"/>
    </location>
</feature>
<dbReference type="AlphaFoldDB" id="A0ABD3QHA1"/>
<feature type="region of interest" description="Disordered" evidence="4">
    <location>
        <begin position="239"/>
        <end position="268"/>
    </location>
</feature>
<feature type="region of interest" description="Disordered" evidence="4">
    <location>
        <begin position="343"/>
        <end position="445"/>
    </location>
</feature>
<feature type="compositionally biased region" description="Basic and acidic residues" evidence="4">
    <location>
        <begin position="387"/>
        <end position="410"/>
    </location>
</feature>
<comment type="caution">
    <text evidence="5">The sequence shown here is derived from an EMBL/GenBank/DDBJ whole genome shotgun (WGS) entry which is preliminary data.</text>
</comment>
<keyword evidence="2" id="KW-0040">ANK repeat</keyword>
<evidence type="ECO:0000313" key="5">
    <source>
        <dbReference type="EMBL" id="KAL3798876.1"/>
    </source>
</evidence>
<evidence type="ECO:0000313" key="6">
    <source>
        <dbReference type="Proteomes" id="UP001530315"/>
    </source>
</evidence>
<gene>
    <name evidence="5" type="ORF">ACHAW5_004116</name>
</gene>
<dbReference type="PANTHER" id="PTHR24153">
    <property type="entry name" value="ESPIN"/>
    <property type="match status" value="1"/>
</dbReference>
<dbReference type="EMBL" id="JALLAZ020000279">
    <property type="protein sequence ID" value="KAL3798876.1"/>
    <property type="molecule type" value="Genomic_DNA"/>
</dbReference>
<evidence type="ECO:0000256" key="3">
    <source>
        <dbReference type="SAM" id="Coils"/>
    </source>
</evidence>
<dbReference type="Proteomes" id="UP001530315">
    <property type="component" value="Unassembled WGS sequence"/>
</dbReference>
<feature type="region of interest" description="Disordered" evidence="4">
    <location>
        <begin position="667"/>
        <end position="699"/>
    </location>
</feature>
<protein>
    <submittedName>
        <fullName evidence="5">Uncharacterized protein</fullName>
    </submittedName>
</protein>
<feature type="compositionally biased region" description="Low complexity" evidence="4">
    <location>
        <begin position="8"/>
        <end position="22"/>
    </location>
</feature>
<keyword evidence="1" id="KW-0677">Repeat</keyword>
<proteinExistence type="predicted"/>
<evidence type="ECO:0000256" key="4">
    <source>
        <dbReference type="SAM" id="MobiDB-lite"/>
    </source>
</evidence>
<feature type="coiled-coil region" evidence="3">
    <location>
        <begin position="918"/>
        <end position="981"/>
    </location>
</feature>
<evidence type="ECO:0000256" key="2">
    <source>
        <dbReference type="ARBA" id="ARBA00023043"/>
    </source>
</evidence>
<feature type="region of interest" description="Disordered" evidence="4">
    <location>
        <begin position="1"/>
        <end position="29"/>
    </location>
</feature>
<keyword evidence="3" id="KW-0175">Coiled coil</keyword>
<sequence>MEYSTIGPSKSLASKPVKKAPSSSPPPPRLPSAFALNKVPSFDRAAAFLKTTALASVVERVASTLAAVTEDECNYDVGPTELYLAVQDGRWNDVVQRCRTHPREASTWVYRTEASGAGDGGLRWRLLPLHAAALFRAPMEAVRGLLDAHPGGAACADDQGKLPLHLCLRTRRRRGGGDDGYYGPDEGVVSLLARVFPGGVRVADDGGRTPLDLVMGMGPDGARLLRCLGVDASATSATTSCDADVAAPPRETESRPYASSFRPPQRSGEVRMDGELLAKLNRRREALDEQSTNGGIDRSLEENPEYDVDEIMMRKEVEEDIDDMGVEVEYDVDEIMMQEGKGIISPAGESSPSSGGDYDHLAGNGRVVGRGRAGGSIVDLAPPSLRDQMRARVERRRNGGEADRSRKDPPTCDPVDVAEGPHPPADRADVSGLEGFLQERPRVAGEEGRRMIDALNHDEVITVPSSICSSTTGGTSSVARDDRCEREIGIDMGDARNRTSRSTPAHVGDQRSLRPKSSSGLNDCKMKRLPSDLEVYNSTSLETAPTCDMTENPSSSYEDGSLCETYTSSIKRAKSKGAHQNLNRLGNSSPFNVSPVQSEHESDIGGNHDHDDDDATAELIMKAERFFSANSREDRATPSSPMLRVDSGSSITLSKFDQIMAKYESMSVDGGRPNVGKQRKLTQPCHKSCGSPSSRHVKEHTRPVVFPASSQDYGYSINLNSFEGSDNVSKGSNLHETLPKSHTQERPKTFDQSSTTAELKRQPSLSNDSTDFSLCIRQVRSMESDAVSALSMITGHTTIGSVSISTENSDVIESYVQSIVHNIVAYEVENAGSMKKELEASLRGKLKLKAQVKKLVETSNEQSRQLEKEREANRIERVKFNREMEKHLARKAAELEKCTAVASDRAEQSRRLALELAQQDMEREVSSLRSQLESVQSIGVPIDRSLHHALGLVESNQRALRQAAERDARSALKMKDEIERSFINAVEEFEAWSERQLRLMEARWGRV</sequence>